<dbReference type="RefSeq" id="WP_306100950.1">
    <property type="nucleotide sequence ID" value="NZ_CP162601.1"/>
</dbReference>
<protein>
    <submittedName>
        <fullName evidence="1">Four helix bundle protein</fullName>
    </submittedName>
</protein>
<dbReference type="AlphaFoldDB" id="A0AB39HB26"/>
<dbReference type="NCBIfam" id="NF008912">
    <property type="entry name" value="PRK12275.1-6"/>
    <property type="match status" value="1"/>
</dbReference>
<dbReference type="PANTHER" id="PTHR38471">
    <property type="entry name" value="FOUR HELIX BUNDLE PROTEIN"/>
    <property type="match status" value="1"/>
</dbReference>
<proteinExistence type="predicted"/>
<gene>
    <name evidence="1" type="ORF">AB0763_02380</name>
</gene>
<dbReference type="CDD" id="cd16377">
    <property type="entry name" value="23S_rRNA_IVP_like"/>
    <property type="match status" value="1"/>
</dbReference>
<dbReference type="EMBL" id="CP162601">
    <property type="protein sequence ID" value="XDK25511.1"/>
    <property type="molecule type" value="Genomic_DNA"/>
</dbReference>
<dbReference type="KEGG" id="vih:AB0763_02380"/>
<reference evidence="1" key="1">
    <citation type="submission" date="2024-07" db="EMBL/GenBank/DDBJ databases">
        <title>Genome Analysis of a Potential Novel Vibrio Species Secreting pH- and Thermo-stable Alginate Lyase and its Application in Producing Alginate Oligosaccharides.</title>
        <authorList>
            <person name="Huang H."/>
            <person name="Bao K."/>
        </authorList>
    </citation>
    <scope>NUCLEOTIDE SEQUENCE</scope>
    <source>
        <strain evidence="1">HB236076</strain>
    </source>
</reference>
<dbReference type="InterPro" id="IPR036583">
    <property type="entry name" value="23S_rRNA_IVS_sf"/>
</dbReference>
<dbReference type="NCBIfam" id="TIGR02436">
    <property type="entry name" value="four helix bundle protein"/>
    <property type="match status" value="1"/>
</dbReference>
<accession>A0AB39HB26</accession>
<dbReference type="PANTHER" id="PTHR38471:SF2">
    <property type="entry name" value="FOUR HELIX BUNDLE PROTEIN"/>
    <property type="match status" value="1"/>
</dbReference>
<dbReference type="SUPFAM" id="SSF158446">
    <property type="entry name" value="IVS-encoded protein-like"/>
    <property type="match status" value="1"/>
</dbReference>
<dbReference type="Pfam" id="PF05635">
    <property type="entry name" value="23S_rRNA_IVP"/>
    <property type="match status" value="1"/>
</dbReference>
<name>A0AB39HB26_9VIBR</name>
<dbReference type="Gene3D" id="1.20.1440.60">
    <property type="entry name" value="23S rRNA-intervening sequence"/>
    <property type="match status" value="1"/>
</dbReference>
<organism evidence="1">
    <name type="scientific">Vibrio sp. HB236076</name>
    <dbReference type="NCBI Taxonomy" id="3232307"/>
    <lineage>
        <taxon>Bacteria</taxon>
        <taxon>Pseudomonadati</taxon>
        <taxon>Pseudomonadota</taxon>
        <taxon>Gammaproteobacteria</taxon>
        <taxon>Vibrionales</taxon>
        <taxon>Vibrionaceae</taxon>
        <taxon>Vibrio</taxon>
    </lineage>
</organism>
<sequence length="114" mass="13245">MAYEKLIVWKRAKTLTVEIYKHLEKCRDFGFKDQITRSALSIPSNIAEGYERASPKEFANFLNYAKGSCGELRTQIYIGLEINYIEQTVATRWLKETAEISRMLASFIKTKKNK</sequence>
<dbReference type="InterPro" id="IPR012657">
    <property type="entry name" value="23S_rRNA-intervening_sequence"/>
</dbReference>
<evidence type="ECO:0000313" key="1">
    <source>
        <dbReference type="EMBL" id="XDK25511.1"/>
    </source>
</evidence>